<sequence length="68" mass="7294">MNDPDPHARKPAPPQAGRAAIRIVIVLAVIVIGVFALRQFWHAEERQEDPTSATAPDNTAGQGRAPAE</sequence>
<dbReference type="OrthoDB" id="9976570at2"/>
<feature type="region of interest" description="Disordered" evidence="1">
    <location>
        <begin position="45"/>
        <end position="68"/>
    </location>
</feature>
<keyword evidence="2" id="KW-1133">Transmembrane helix</keyword>
<feature type="compositionally biased region" description="Polar residues" evidence="1">
    <location>
        <begin position="50"/>
        <end position="61"/>
    </location>
</feature>
<reference evidence="3 4" key="1">
    <citation type="submission" date="2017-05" db="EMBL/GenBank/DDBJ databases">
        <authorList>
            <person name="Varghese N."/>
            <person name="Submissions S."/>
        </authorList>
    </citation>
    <scope>NUCLEOTIDE SEQUENCE [LARGE SCALE GENOMIC DNA]</scope>
    <source>
        <strain evidence="3 4">DSM 100094</strain>
    </source>
</reference>
<dbReference type="RefSeq" id="WP_142662892.1">
    <property type="nucleotide sequence ID" value="NZ_FXTK01000006.1"/>
</dbReference>
<keyword evidence="2" id="KW-0812">Transmembrane</keyword>
<accession>A0A521D2P9</accession>
<dbReference type="Proteomes" id="UP000319014">
    <property type="component" value="Unassembled WGS sequence"/>
</dbReference>
<dbReference type="EMBL" id="FXTK01000006">
    <property type="protein sequence ID" value="SMO65922.1"/>
    <property type="molecule type" value="Genomic_DNA"/>
</dbReference>
<feature type="transmembrane region" description="Helical" evidence="2">
    <location>
        <begin position="20"/>
        <end position="37"/>
    </location>
</feature>
<dbReference type="AlphaFoldDB" id="A0A521D2P9"/>
<organism evidence="3 4">
    <name type="scientific">Paracoccus laeviglucosivorans</name>
    <dbReference type="NCBI Taxonomy" id="1197861"/>
    <lineage>
        <taxon>Bacteria</taxon>
        <taxon>Pseudomonadati</taxon>
        <taxon>Pseudomonadota</taxon>
        <taxon>Alphaproteobacteria</taxon>
        <taxon>Rhodobacterales</taxon>
        <taxon>Paracoccaceae</taxon>
        <taxon>Paracoccus</taxon>
    </lineage>
</organism>
<protein>
    <submittedName>
        <fullName evidence="3">Uncharacterized protein</fullName>
    </submittedName>
</protein>
<keyword evidence="4" id="KW-1185">Reference proteome</keyword>
<evidence type="ECO:0000313" key="3">
    <source>
        <dbReference type="EMBL" id="SMO65922.1"/>
    </source>
</evidence>
<proteinExistence type="predicted"/>
<evidence type="ECO:0000256" key="1">
    <source>
        <dbReference type="SAM" id="MobiDB-lite"/>
    </source>
</evidence>
<name>A0A521D2P9_9RHOB</name>
<evidence type="ECO:0000256" key="2">
    <source>
        <dbReference type="SAM" id="Phobius"/>
    </source>
</evidence>
<evidence type="ECO:0000313" key="4">
    <source>
        <dbReference type="Proteomes" id="UP000319014"/>
    </source>
</evidence>
<gene>
    <name evidence="3" type="ORF">SAMN06265221_10630</name>
</gene>
<keyword evidence="2" id="KW-0472">Membrane</keyword>